<accession>A0A1G4IM43</accession>
<proteinExistence type="predicted"/>
<dbReference type="STRING" id="1230905.A0A1G4IM43"/>
<feature type="transmembrane region" description="Helical" evidence="1">
    <location>
        <begin position="240"/>
        <end position="266"/>
    </location>
</feature>
<reference evidence="2 3" key="1">
    <citation type="submission" date="2016-03" db="EMBL/GenBank/DDBJ databases">
        <authorList>
            <person name="Devillers H."/>
        </authorList>
    </citation>
    <scope>NUCLEOTIDE SEQUENCE [LARGE SCALE GENOMIC DNA]</scope>
    <source>
        <strain evidence="2">CBS 11717</strain>
    </source>
</reference>
<dbReference type="AlphaFoldDB" id="A0A1G4IM43"/>
<protein>
    <submittedName>
        <fullName evidence="2">LAMI_0A02080g1_1</fullName>
    </submittedName>
</protein>
<name>A0A1G4IM43_9SACH</name>
<keyword evidence="1" id="KW-0472">Membrane</keyword>
<feature type="transmembrane region" description="Helical" evidence="1">
    <location>
        <begin position="14"/>
        <end position="37"/>
    </location>
</feature>
<dbReference type="EMBL" id="LT598462">
    <property type="protein sequence ID" value="SCU77710.1"/>
    <property type="molecule type" value="Genomic_DNA"/>
</dbReference>
<dbReference type="OrthoDB" id="4053690at2759"/>
<organism evidence="2 3">
    <name type="scientific">Lachancea mirantina</name>
    <dbReference type="NCBI Taxonomy" id="1230905"/>
    <lineage>
        <taxon>Eukaryota</taxon>
        <taxon>Fungi</taxon>
        <taxon>Dikarya</taxon>
        <taxon>Ascomycota</taxon>
        <taxon>Saccharomycotina</taxon>
        <taxon>Saccharomycetes</taxon>
        <taxon>Saccharomycetales</taxon>
        <taxon>Saccharomycetaceae</taxon>
        <taxon>Lachancea</taxon>
    </lineage>
</organism>
<dbReference type="CDD" id="cd23994">
    <property type="entry name" value="Seipin_Sei1_like"/>
    <property type="match status" value="1"/>
</dbReference>
<gene>
    <name evidence="2" type="ORF">LAMI_0A02080G</name>
</gene>
<keyword evidence="1" id="KW-1133">Transmembrane helix</keyword>
<dbReference type="Proteomes" id="UP000191024">
    <property type="component" value="Chromosome A"/>
</dbReference>
<sequence length="281" mass="32518">MRLNITLPLKWAQWWIYCILIILVNFVVILPLASFLFHDFYSRLIPTDTIQTIPFSSSKLDEHAKENGYSFLFDIQRHDTDVVTLPRLLENGLEQNIPLRSDIPYDVDIKLKAFCLNNSPGNNIKTAMLTLRVISPKTFTKRILFQRPLLLTCVNSKDVYALAEAGALTPNFAYRLQKDLVNRFEKDHCAMIAHDVKKIEVSILMRDPATLLVDSAASELRLAMDLKYSPRNIMLRWKKLSYIVGILTFHGVILFFFSIAFIISFWRIKSTEVTIDKYKLN</sequence>
<evidence type="ECO:0000313" key="3">
    <source>
        <dbReference type="Proteomes" id="UP000191024"/>
    </source>
</evidence>
<keyword evidence="1" id="KW-0812">Transmembrane</keyword>
<evidence type="ECO:0000256" key="1">
    <source>
        <dbReference type="SAM" id="Phobius"/>
    </source>
</evidence>
<keyword evidence="3" id="KW-1185">Reference proteome</keyword>
<evidence type="ECO:0000313" key="2">
    <source>
        <dbReference type="EMBL" id="SCU77710.1"/>
    </source>
</evidence>